<proteinExistence type="inferred from homology"/>
<keyword evidence="4" id="KW-1003">Cell membrane</keyword>
<evidence type="ECO:0000256" key="9">
    <source>
        <dbReference type="SAM" id="Phobius"/>
    </source>
</evidence>
<feature type="transmembrane region" description="Helical" evidence="9">
    <location>
        <begin position="46"/>
        <end position="68"/>
    </location>
</feature>
<protein>
    <submittedName>
        <fullName evidence="11">LTA synthase family protein</fullName>
    </submittedName>
</protein>
<name>A0ABY7WSG0_9LACO</name>
<dbReference type="PANTHER" id="PTHR47371:SF3">
    <property type="entry name" value="PHOSPHOGLYCEROL TRANSFERASE I"/>
    <property type="match status" value="1"/>
</dbReference>
<feature type="transmembrane region" description="Helical" evidence="9">
    <location>
        <begin position="75"/>
        <end position="96"/>
    </location>
</feature>
<feature type="region of interest" description="Disordered" evidence="8">
    <location>
        <begin position="658"/>
        <end position="704"/>
    </location>
</feature>
<gene>
    <name evidence="11" type="ORF">PQ472_09095</name>
</gene>
<dbReference type="InterPro" id="IPR050448">
    <property type="entry name" value="OpgB/LTA_synthase_biosynth"/>
</dbReference>
<dbReference type="CDD" id="cd16015">
    <property type="entry name" value="LTA_synthase"/>
    <property type="match status" value="1"/>
</dbReference>
<dbReference type="SUPFAM" id="SSF53649">
    <property type="entry name" value="Alkaline phosphatase-like"/>
    <property type="match status" value="1"/>
</dbReference>
<evidence type="ECO:0000256" key="7">
    <source>
        <dbReference type="ARBA" id="ARBA00023136"/>
    </source>
</evidence>
<keyword evidence="7 9" id="KW-0472">Membrane</keyword>
<feature type="transmembrane region" description="Helical" evidence="9">
    <location>
        <begin position="161"/>
        <end position="180"/>
    </location>
</feature>
<dbReference type="PANTHER" id="PTHR47371">
    <property type="entry name" value="LIPOTEICHOIC ACID SYNTHASE"/>
    <property type="match status" value="1"/>
</dbReference>
<dbReference type="PIRSF" id="PIRSF005091">
    <property type="entry name" value="Mmb_sulf_HI1246"/>
    <property type="match status" value="1"/>
</dbReference>
<comment type="subcellular location">
    <subcellularLocation>
        <location evidence="1">Cell membrane</location>
        <topology evidence="1">Multi-pass membrane protein</topology>
    </subcellularLocation>
</comment>
<comment type="pathway">
    <text evidence="2">Cell wall biogenesis; lipoteichoic acid biosynthesis.</text>
</comment>
<organism evidence="11 12">
    <name type="scientific">Lacticaseibacillus pabuli</name>
    <dbReference type="NCBI Taxonomy" id="3025672"/>
    <lineage>
        <taxon>Bacteria</taxon>
        <taxon>Bacillati</taxon>
        <taxon>Bacillota</taxon>
        <taxon>Bacilli</taxon>
        <taxon>Lactobacillales</taxon>
        <taxon>Lactobacillaceae</taxon>
        <taxon>Lacticaseibacillus</taxon>
    </lineage>
</organism>
<dbReference type="RefSeq" id="WP_274259286.1">
    <property type="nucleotide sequence ID" value="NZ_CP117884.1"/>
</dbReference>
<keyword evidence="5 9" id="KW-0812">Transmembrane</keyword>
<evidence type="ECO:0000256" key="1">
    <source>
        <dbReference type="ARBA" id="ARBA00004651"/>
    </source>
</evidence>
<evidence type="ECO:0000256" key="2">
    <source>
        <dbReference type="ARBA" id="ARBA00004936"/>
    </source>
</evidence>
<dbReference type="EMBL" id="CP117884">
    <property type="protein sequence ID" value="WDF82070.1"/>
    <property type="molecule type" value="Genomic_DNA"/>
</dbReference>
<evidence type="ECO:0000256" key="4">
    <source>
        <dbReference type="ARBA" id="ARBA00022475"/>
    </source>
</evidence>
<dbReference type="Pfam" id="PF00884">
    <property type="entry name" value="Sulfatase"/>
    <property type="match status" value="1"/>
</dbReference>
<feature type="transmembrane region" description="Helical" evidence="9">
    <location>
        <begin position="12"/>
        <end position="34"/>
    </location>
</feature>
<feature type="compositionally biased region" description="Low complexity" evidence="8">
    <location>
        <begin position="692"/>
        <end position="704"/>
    </location>
</feature>
<evidence type="ECO:0000259" key="10">
    <source>
        <dbReference type="Pfam" id="PF00884"/>
    </source>
</evidence>
<reference evidence="11 12" key="1">
    <citation type="submission" date="2023-02" db="EMBL/GenBank/DDBJ databases">
        <title>Genome sequence of Lacticaseibacillus sp. KACC 23028.</title>
        <authorList>
            <person name="Kim S."/>
            <person name="Heo J."/>
            <person name="Kwon S.-W."/>
        </authorList>
    </citation>
    <scope>NUCLEOTIDE SEQUENCE [LARGE SCALE GENOMIC DNA]</scope>
    <source>
        <strain evidence="11 12">KACC 23028</strain>
    </source>
</reference>
<dbReference type="InterPro" id="IPR017850">
    <property type="entry name" value="Alkaline_phosphatase_core_sf"/>
</dbReference>
<dbReference type="Proteomes" id="UP001220377">
    <property type="component" value="Chromosome"/>
</dbReference>
<dbReference type="Gene3D" id="3.30.1120.170">
    <property type="match status" value="1"/>
</dbReference>
<evidence type="ECO:0000256" key="6">
    <source>
        <dbReference type="ARBA" id="ARBA00022989"/>
    </source>
</evidence>
<feature type="domain" description="Sulfatase N-terminal" evidence="10">
    <location>
        <begin position="253"/>
        <end position="546"/>
    </location>
</feature>
<comment type="similarity">
    <text evidence="3">Belongs to the LTA synthase family.</text>
</comment>
<evidence type="ECO:0000256" key="3">
    <source>
        <dbReference type="ARBA" id="ARBA00009983"/>
    </source>
</evidence>
<evidence type="ECO:0000256" key="5">
    <source>
        <dbReference type="ARBA" id="ARBA00022692"/>
    </source>
</evidence>
<evidence type="ECO:0000313" key="12">
    <source>
        <dbReference type="Proteomes" id="UP001220377"/>
    </source>
</evidence>
<accession>A0ABY7WSG0</accession>
<sequence>MKQFGGRIRSFFNSRPGFMILAIALFWIKTFWAYNTKFNLGADTSFQRMLLALNPIPSTLLLFGIILYMKGRKSYVALLVVDAITSAWLFANVLYYREFSDFMTFALMKTGGSVSNNLSKAIFGIIQPSDFLVFADVIILILLLAFRVVRVNIDPIKKRVALLVSVLAILLFGANLSMAYHDRSGLLTRTFDSNYIVKYLGLNVYAVNDGVKTAQNSAVKANATSSDLNSTLRWIKNNRVAPNVQYTGVAKGKNVFVIHLESFQQFLIDYKYDGQEVTPNLNKIYHENDTLSFDNFFNQVGQGKTSDAEMMLENSLFGLAEGSAMSMDGSSNTFQAAPAILQQQAGYTTAAFHGDVPSYWNRENTYKNWGYDYWITKGYMKDKKSYEIGYGLKDKIFLHEAAPYIEQLPQPFYAKVITLTNHYPYPLDKKNISIPKTKTGDKTVDGYVQTARYLDQSIGEFMKWLDKSGLAKNSIVMFYGDHYGISDNHKKAMAKLTGIKGFNDYDNAMYQRVPLMFHMQGLKGGINHTYGGEIDVLPTLFNLLGVKDSQYVQFGSDLLAPNRNQIVAQRNGDFISPTITKVGSKYYNTQNGKLITNPTPQQKADENAGVNRTTTVLSLSDRVINGDLLRFYHPEGFKKVDGADYSYKMSKAKKKLKAAQKKKTSVLSQHDGKYTEFDTDAPELGGPDQTISTSSSSSSSSSSK</sequence>
<keyword evidence="12" id="KW-1185">Reference proteome</keyword>
<dbReference type="InterPro" id="IPR000917">
    <property type="entry name" value="Sulfatase_N"/>
</dbReference>
<evidence type="ECO:0000313" key="11">
    <source>
        <dbReference type="EMBL" id="WDF82070.1"/>
    </source>
</evidence>
<dbReference type="InterPro" id="IPR012160">
    <property type="entry name" value="LtaS-like"/>
</dbReference>
<dbReference type="Gene3D" id="3.40.720.10">
    <property type="entry name" value="Alkaline Phosphatase, subunit A"/>
    <property type="match status" value="1"/>
</dbReference>
<feature type="transmembrane region" description="Helical" evidence="9">
    <location>
        <begin position="131"/>
        <end position="149"/>
    </location>
</feature>
<keyword evidence="6 9" id="KW-1133">Transmembrane helix</keyword>
<evidence type="ECO:0000256" key="8">
    <source>
        <dbReference type="SAM" id="MobiDB-lite"/>
    </source>
</evidence>